<evidence type="ECO:0000313" key="6">
    <source>
        <dbReference type="EMBL" id="AYN24876.1"/>
    </source>
</evidence>
<reference evidence="6 7" key="1">
    <citation type="submission" date="2018-10" db="EMBL/GenBank/DDBJ databases">
        <title>Genome sequence of the corn leaf aphid (Rhopalosiphum maidis Fitch).</title>
        <authorList>
            <person name="Chen W."/>
            <person name="Shakir S."/>
            <person name="Bigham M."/>
            <person name="Fei Z."/>
            <person name="Jander G."/>
        </authorList>
    </citation>
    <scope>NUCLEOTIDE SEQUENCE [LARGE SCALE GENOMIC DNA]</scope>
    <source>
        <strain evidence="6 7">BTI</strain>
    </source>
</reference>
<dbReference type="EMBL" id="CP032759">
    <property type="protein sequence ID" value="AYN24876.1"/>
    <property type="molecule type" value="Genomic_DNA"/>
</dbReference>
<evidence type="ECO:0000256" key="4">
    <source>
        <dbReference type="ARBA" id="ARBA00023136"/>
    </source>
</evidence>
<evidence type="ECO:0000256" key="2">
    <source>
        <dbReference type="ARBA" id="ARBA00022692"/>
    </source>
</evidence>
<name>A0A3G2I625_BUCRM</name>
<dbReference type="Pfam" id="PF02674">
    <property type="entry name" value="Colicin_V"/>
    <property type="match status" value="1"/>
</dbReference>
<evidence type="ECO:0008006" key="8">
    <source>
        <dbReference type="Google" id="ProtNLM"/>
    </source>
</evidence>
<feature type="transmembrane region" description="Helical" evidence="5">
    <location>
        <begin position="7"/>
        <end position="25"/>
    </location>
</feature>
<protein>
    <recommendedName>
        <fullName evidence="8">Colicin V production protein</fullName>
    </recommendedName>
</protein>
<dbReference type="RefSeq" id="WP_158361544.1">
    <property type="nucleotide sequence ID" value="NZ_CP032759.1"/>
</dbReference>
<dbReference type="Proteomes" id="UP000271533">
    <property type="component" value="Chromosome"/>
</dbReference>
<sequence>MTFIDYVILFIIFISVSFGLFRGFIQEVISFVLLFFSIYFFSNYYYFSSFYLKKSKFFIRNNFFL</sequence>
<comment type="subcellular location">
    <subcellularLocation>
        <location evidence="1">Membrane</location>
        <topology evidence="1">Multi-pass membrane protein</topology>
    </subcellularLocation>
</comment>
<keyword evidence="2 5" id="KW-0812">Transmembrane</keyword>
<evidence type="ECO:0000256" key="1">
    <source>
        <dbReference type="ARBA" id="ARBA00004141"/>
    </source>
</evidence>
<keyword evidence="3 5" id="KW-1133">Transmembrane helix</keyword>
<accession>A0A3G2I625</accession>
<evidence type="ECO:0000256" key="5">
    <source>
        <dbReference type="SAM" id="Phobius"/>
    </source>
</evidence>
<feature type="transmembrane region" description="Helical" evidence="5">
    <location>
        <begin position="31"/>
        <end position="52"/>
    </location>
</feature>
<evidence type="ECO:0000256" key="3">
    <source>
        <dbReference type="ARBA" id="ARBA00022989"/>
    </source>
</evidence>
<dbReference type="InterPro" id="IPR003825">
    <property type="entry name" value="Colicin-V_CvpA"/>
</dbReference>
<evidence type="ECO:0000313" key="7">
    <source>
        <dbReference type="Proteomes" id="UP000271533"/>
    </source>
</evidence>
<proteinExistence type="predicted"/>
<keyword evidence="4 5" id="KW-0472">Membrane</keyword>
<organism evidence="6 7">
    <name type="scientific">Buchnera aphidicola subsp. Rhopalosiphum maidis</name>
    <dbReference type="NCBI Taxonomy" id="118109"/>
    <lineage>
        <taxon>Bacteria</taxon>
        <taxon>Pseudomonadati</taxon>
        <taxon>Pseudomonadota</taxon>
        <taxon>Gammaproteobacteria</taxon>
        <taxon>Enterobacterales</taxon>
        <taxon>Erwiniaceae</taxon>
        <taxon>Buchnera</taxon>
    </lineage>
</organism>
<dbReference type="GO" id="GO:0009403">
    <property type="term" value="P:toxin biosynthetic process"/>
    <property type="evidence" value="ECO:0007669"/>
    <property type="project" value="InterPro"/>
</dbReference>
<dbReference type="AlphaFoldDB" id="A0A3G2I625"/>
<gene>
    <name evidence="6" type="ORF">D8S97_02920</name>
</gene>
<dbReference type="GO" id="GO:0016020">
    <property type="term" value="C:membrane"/>
    <property type="evidence" value="ECO:0007669"/>
    <property type="project" value="UniProtKB-SubCell"/>
</dbReference>